<dbReference type="GO" id="GO:0046872">
    <property type="term" value="F:metal ion binding"/>
    <property type="evidence" value="ECO:0007669"/>
    <property type="project" value="UniProtKB-UniRule"/>
</dbReference>
<evidence type="ECO:0000256" key="1">
    <source>
        <dbReference type="ARBA" id="ARBA00002521"/>
    </source>
</evidence>
<reference evidence="9" key="2">
    <citation type="submission" date="2024-06" db="EMBL/GenBank/DDBJ databases">
        <authorList>
            <person name="Petrova K.O."/>
            <person name="Toshchakov S.V."/>
            <person name="Boltjanskaja Y.V."/>
            <person name="Kevbrin V."/>
        </authorList>
    </citation>
    <scope>NUCLEOTIDE SEQUENCE</scope>
    <source>
        <strain evidence="9">Z-910T</strain>
    </source>
</reference>
<dbReference type="PROSITE" id="PS00680">
    <property type="entry name" value="MAP_1"/>
    <property type="match status" value="1"/>
</dbReference>
<dbReference type="GO" id="GO:0006508">
    <property type="term" value="P:proteolysis"/>
    <property type="evidence" value="ECO:0007669"/>
    <property type="project" value="UniProtKB-KW"/>
</dbReference>
<evidence type="ECO:0000256" key="6">
    <source>
        <dbReference type="HAMAP-Rule" id="MF_01974"/>
    </source>
</evidence>
<dbReference type="InterPro" id="IPR000994">
    <property type="entry name" value="Pept_M24"/>
</dbReference>
<proteinExistence type="inferred from homology"/>
<feature type="binding site" evidence="6">
    <location>
        <position position="232"/>
    </location>
    <ligand>
        <name>a divalent metal cation</name>
        <dbReference type="ChEBI" id="CHEBI:60240"/>
        <label>2</label>
        <note>catalytic</note>
    </ligand>
</feature>
<feature type="binding site" evidence="6">
    <location>
        <position position="175"/>
    </location>
    <ligand>
        <name>substrate</name>
    </ligand>
</feature>
<name>A0AAU7VLZ7_9FIRM</name>
<feature type="binding site" evidence="6">
    <location>
        <position position="105"/>
    </location>
    <ligand>
        <name>a divalent metal cation</name>
        <dbReference type="ChEBI" id="CHEBI:60240"/>
        <label>2</label>
        <note>catalytic</note>
    </ligand>
</feature>
<protein>
    <recommendedName>
        <fullName evidence="6 7">Methionine aminopeptidase</fullName>
        <shortName evidence="6">MAP</shortName>
        <shortName evidence="6">MetAP</shortName>
        <ecNumber evidence="6 7">3.4.11.18</ecNumber>
    </recommendedName>
    <alternativeName>
        <fullName evidence="6">Peptidase M</fullName>
    </alternativeName>
</protein>
<dbReference type="InterPro" id="IPR002467">
    <property type="entry name" value="Pept_M24A_MAP1"/>
</dbReference>
<dbReference type="AlphaFoldDB" id="A0AAU7VLZ7"/>
<evidence type="ECO:0000256" key="2">
    <source>
        <dbReference type="ARBA" id="ARBA00022438"/>
    </source>
</evidence>
<dbReference type="SUPFAM" id="SSF55920">
    <property type="entry name" value="Creatinase/aminopeptidase"/>
    <property type="match status" value="1"/>
</dbReference>
<evidence type="ECO:0000313" key="9">
    <source>
        <dbReference type="EMBL" id="XBX75084.1"/>
    </source>
</evidence>
<evidence type="ECO:0000256" key="3">
    <source>
        <dbReference type="ARBA" id="ARBA00022670"/>
    </source>
</evidence>
<comment type="cofactor">
    <cofactor evidence="6">
        <name>Co(2+)</name>
        <dbReference type="ChEBI" id="CHEBI:48828"/>
    </cofactor>
    <cofactor evidence="6">
        <name>Zn(2+)</name>
        <dbReference type="ChEBI" id="CHEBI:29105"/>
    </cofactor>
    <cofactor evidence="6">
        <name>Mn(2+)</name>
        <dbReference type="ChEBI" id="CHEBI:29035"/>
    </cofactor>
    <cofactor evidence="6">
        <name>Fe(2+)</name>
        <dbReference type="ChEBI" id="CHEBI:29033"/>
    </cofactor>
    <text evidence="6">Binds 2 divalent metal cations per subunit. Has a high-affinity and a low affinity metal-binding site. The true nature of the physiological cofactor is under debate. The enzyme is active with cobalt, zinc, manganese or divalent iron ions. Most likely, methionine aminopeptidases function as mononuclear Fe(2+)-metalloproteases under physiological conditions, and the catalytically relevant metal-binding site has been assigned to the histidine-containing high-affinity site.</text>
</comment>
<dbReference type="InterPro" id="IPR001714">
    <property type="entry name" value="Pept_M24_MAP"/>
</dbReference>
<organism evidence="9">
    <name type="scientific">Proteinivorax tanatarense</name>
    <dbReference type="NCBI Taxonomy" id="1260629"/>
    <lineage>
        <taxon>Bacteria</taxon>
        <taxon>Bacillati</taxon>
        <taxon>Bacillota</taxon>
        <taxon>Clostridia</taxon>
        <taxon>Eubacteriales</taxon>
        <taxon>Proteinivoracaceae</taxon>
        <taxon>Proteinivorax</taxon>
    </lineage>
</organism>
<comment type="subunit">
    <text evidence="6">Monomer.</text>
</comment>
<sequence>MIIIKSSREIGLLAEAGRITAEAHKVVSQAIKPGVTTKELDNIVEDYLLSKGAQPAFKGYHGFPASICASVNEEVVHGIPGGKTLKNGDIISIDIGAKINGYHGDAAKTYAVGEVSSEINQLLKVTEESLMLGIEKATVGNRLYDISAAIQQHVERFNYGIVKDYAGHGIGQKMHEAPEIPNYGKPGQGPRLKAGMALAIEPMINLGTHKVKTLKDGWTVVTLDKKPSAHFEHTIVITENGPEIMTIC</sequence>
<dbReference type="InterPro" id="IPR036005">
    <property type="entry name" value="Creatinase/aminopeptidase-like"/>
</dbReference>
<evidence type="ECO:0000256" key="7">
    <source>
        <dbReference type="RuleBase" id="RU003653"/>
    </source>
</evidence>
<dbReference type="PANTHER" id="PTHR43330:SF27">
    <property type="entry name" value="METHIONINE AMINOPEPTIDASE"/>
    <property type="match status" value="1"/>
</dbReference>
<dbReference type="HAMAP" id="MF_01974">
    <property type="entry name" value="MetAP_1"/>
    <property type="match status" value="1"/>
</dbReference>
<feature type="binding site" evidence="6">
    <location>
        <position position="94"/>
    </location>
    <ligand>
        <name>a divalent metal cation</name>
        <dbReference type="ChEBI" id="CHEBI:60240"/>
        <label>1</label>
    </ligand>
</feature>
<dbReference type="Gene3D" id="3.90.230.10">
    <property type="entry name" value="Creatinase/methionine aminopeptidase superfamily"/>
    <property type="match status" value="1"/>
</dbReference>
<dbReference type="EC" id="3.4.11.18" evidence="6 7"/>
<feature type="binding site" evidence="6">
    <location>
        <position position="168"/>
    </location>
    <ligand>
        <name>a divalent metal cation</name>
        <dbReference type="ChEBI" id="CHEBI:60240"/>
        <label>2</label>
        <note>catalytic</note>
    </ligand>
</feature>
<dbReference type="GO" id="GO:0004239">
    <property type="term" value="F:initiator methionyl aminopeptidase activity"/>
    <property type="evidence" value="ECO:0007669"/>
    <property type="project" value="UniProtKB-UniRule"/>
</dbReference>
<gene>
    <name evidence="6 9" type="primary">map</name>
    <name evidence="9" type="ORF">PRVXT_000189</name>
</gene>
<feature type="binding site" evidence="6">
    <location>
        <position position="105"/>
    </location>
    <ligand>
        <name>a divalent metal cation</name>
        <dbReference type="ChEBI" id="CHEBI:60240"/>
        <label>1</label>
    </ligand>
</feature>
<dbReference type="RefSeq" id="WP_350343831.1">
    <property type="nucleotide sequence ID" value="NZ_CP158367.1"/>
</dbReference>
<keyword evidence="2 6" id="KW-0031">Aminopeptidase</keyword>
<keyword evidence="3 6" id="KW-0645">Protease</keyword>
<dbReference type="CDD" id="cd01086">
    <property type="entry name" value="MetAP1"/>
    <property type="match status" value="1"/>
</dbReference>
<feature type="binding site" evidence="6">
    <location>
        <position position="201"/>
    </location>
    <ligand>
        <name>a divalent metal cation</name>
        <dbReference type="ChEBI" id="CHEBI:60240"/>
        <label>2</label>
        <note>catalytic</note>
    </ligand>
</feature>
<dbReference type="GO" id="GO:0005829">
    <property type="term" value="C:cytosol"/>
    <property type="evidence" value="ECO:0007669"/>
    <property type="project" value="TreeGrafter"/>
</dbReference>
<dbReference type="EMBL" id="CP158367">
    <property type="protein sequence ID" value="XBX75084.1"/>
    <property type="molecule type" value="Genomic_DNA"/>
</dbReference>
<feature type="binding site" evidence="6">
    <location>
        <position position="77"/>
    </location>
    <ligand>
        <name>substrate</name>
    </ligand>
</feature>
<keyword evidence="4 6" id="KW-0479">Metal-binding</keyword>
<keyword evidence="5 6" id="KW-0378">Hydrolase</keyword>
<dbReference type="PANTHER" id="PTHR43330">
    <property type="entry name" value="METHIONINE AMINOPEPTIDASE"/>
    <property type="match status" value="1"/>
</dbReference>
<feature type="binding site" evidence="6">
    <location>
        <position position="232"/>
    </location>
    <ligand>
        <name>a divalent metal cation</name>
        <dbReference type="ChEBI" id="CHEBI:60240"/>
        <label>1</label>
    </ligand>
</feature>
<feature type="domain" description="Peptidase M24" evidence="8">
    <location>
        <begin position="13"/>
        <end position="239"/>
    </location>
</feature>
<dbReference type="NCBIfam" id="TIGR00500">
    <property type="entry name" value="met_pdase_I"/>
    <property type="match status" value="1"/>
</dbReference>
<evidence type="ECO:0000256" key="4">
    <source>
        <dbReference type="ARBA" id="ARBA00022723"/>
    </source>
</evidence>
<evidence type="ECO:0000259" key="8">
    <source>
        <dbReference type="Pfam" id="PF00557"/>
    </source>
</evidence>
<dbReference type="PRINTS" id="PR00599">
    <property type="entry name" value="MAPEPTIDASE"/>
</dbReference>
<reference evidence="9" key="1">
    <citation type="journal article" date="2013" name="Extremophiles">
        <title>Proteinivorax tanatarense gen. nov., sp. nov., an anaerobic, haloalkaliphilic, proteolytic bacterium isolated from a decaying algal bloom, and proposal of Proteinivoraceae fam. nov.</title>
        <authorList>
            <person name="Kevbrin V."/>
            <person name="Boltyanskaya Y."/>
            <person name="Zhilina T."/>
            <person name="Kolganova T."/>
            <person name="Lavrentjeva E."/>
            <person name="Kuznetsov B."/>
        </authorList>
    </citation>
    <scope>NUCLEOTIDE SEQUENCE</scope>
    <source>
        <strain evidence="9">Z-910T</strain>
    </source>
</reference>
<comment type="similarity">
    <text evidence="6">Belongs to the peptidase M24A family. Methionine aminopeptidase type 1 subfamily.</text>
</comment>
<accession>A0AAU7VLZ7</accession>
<comment type="function">
    <text evidence="1 6">Removes the N-terminal methionine from nascent proteins. The N-terminal methionine is often cleaved when the second residue in the primary sequence is small and uncharged (Met-Ala-, Cys, Gly, Pro, Ser, Thr, or Val). Requires deformylation of the N(alpha)-formylated initiator methionine before it can be hydrolyzed.</text>
</comment>
<evidence type="ECO:0000256" key="5">
    <source>
        <dbReference type="ARBA" id="ARBA00022801"/>
    </source>
</evidence>
<dbReference type="Pfam" id="PF00557">
    <property type="entry name" value="Peptidase_M24"/>
    <property type="match status" value="1"/>
</dbReference>
<dbReference type="GO" id="GO:0070006">
    <property type="term" value="F:metalloaminopeptidase activity"/>
    <property type="evidence" value="ECO:0007669"/>
    <property type="project" value="UniProtKB-UniRule"/>
</dbReference>
<comment type="catalytic activity">
    <reaction evidence="6 7">
        <text>Release of N-terminal amino acids, preferentially methionine, from peptides and arylamides.</text>
        <dbReference type="EC" id="3.4.11.18"/>
    </reaction>
</comment>